<dbReference type="AlphaFoldDB" id="A0A330L0B4"/>
<dbReference type="InParanoid" id="A0A330L0B4"/>
<sequence length="23" mass="2712">MCQLIGWVYVFERGREVVVEVCP</sequence>
<organism evidence="1 2">
    <name type="scientific">Nitrospira lenta</name>
    <dbReference type="NCBI Taxonomy" id="1436998"/>
    <lineage>
        <taxon>Bacteria</taxon>
        <taxon>Pseudomonadati</taxon>
        <taxon>Nitrospirota</taxon>
        <taxon>Nitrospiria</taxon>
        <taxon>Nitrospirales</taxon>
        <taxon>Nitrospiraceae</taxon>
        <taxon>Nitrospira</taxon>
    </lineage>
</organism>
<reference evidence="2" key="1">
    <citation type="submission" date="2018-04" db="EMBL/GenBank/DDBJ databases">
        <authorList>
            <person name="Lucker S."/>
            <person name="Sakoula D."/>
        </authorList>
    </citation>
    <scope>NUCLEOTIDE SEQUENCE [LARGE SCALE GENOMIC DNA]</scope>
</reference>
<name>A0A330L0B4_9BACT</name>
<evidence type="ECO:0000313" key="2">
    <source>
        <dbReference type="Proteomes" id="UP000248168"/>
    </source>
</evidence>
<accession>A0A330L0B4</accession>
<evidence type="ECO:0000313" key="1">
    <source>
        <dbReference type="EMBL" id="SPP63231.1"/>
    </source>
</evidence>
<dbReference type="EMBL" id="OUNR01000001">
    <property type="protein sequence ID" value="SPP63231.1"/>
    <property type="molecule type" value="Genomic_DNA"/>
</dbReference>
<keyword evidence="2" id="KW-1185">Reference proteome</keyword>
<proteinExistence type="predicted"/>
<protein>
    <submittedName>
        <fullName evidence="1">Uncharacterized protein</fullName>
    </submittedName>
</protein>
<dbReference type="Proteomes" id="UP000248168">
    <property type="component" value="Unassembled WGS sequence"/>
</dbReference>
<gene>
    <name evidence="1" type="ORF">NITLEN_10317</name>
</gene>